<feature type="compositionally biased region" description="Basic and acidic residues" evidence="1">
    <location>
        <begin position="85"/>
        <end position="101"/>
    </location>
</feature>
<reference evidence="2 3" key="1">
    <citation type="submission" date="2016-10" db="EMBL/GenBank/DDBJ databases">
        <authorList>
            <person name="Varghese N."/>
            <person name="Submissions S."/>
        </authorList>
    </citation>
    <scope>NUCLEOTIDE SEQUENCE [LARGE SCALE GENOMIC DNA]</scope>
    <source>
        <strain evidence="2 3">LMG 22274</strain>
    </source>
</reference>
<dbReference type="InterPro" id="IPR013390">
    <property type="entry name" value="T3SS_HpaP"/>
</dbReference>
<dbReference type="RefSeq" id="WP_074982085.1">
    <property type="nucleotide sequence ID" value="NZ_CADFGN010000001.1"/>
</dbReference>
<comment type="caution">
    <text evidence="2">The sequence shown here is derived from an EMBL/GenBank/DDBJ whole genome shotgun (WGS) entry which is preliminary data.</text>
</comment>
<dbReference type="Pfam" id="PF09483">
    <property type="entry name" value="HpaP"/>
    <property type="match status" value="1"/>
</dbReference>
<evidence type="ECO:0000313" key="2">
    <source>
        <dbReference type="EMBL" id="SEJ25785.1"/>
    </source>
</evidence>
<dbReference type="AlphaFoldDB" id="A0AAQ1GCZ2"/>
<protein>
    <submittedName>
        <fullName evidence="2">Type III secretion control protein HpaP</fullName>
    </submittedName>
</protein>
<evidence type="ECO:0000256" key="1">
    <source>
        <dbReference type="SAM" id="MobiDB-lite"/>
    </source>
</evidence>
<proteinExistence type="predicted"/>
<sequence length="228" mass="24875">MTYIGSRHLRIIPGSADSSDAPHDASADDFDYAALLKGRRAWRRPAREARMREAASQDDSADATRAAHDDDEDNNAPAAPTPFAHADDSAPHGDTPDRDADAGLTKQRNALGSHIAHAAAPAVSAVLVRQQRMVALLAALARHIGAFCGDPAVAEAGNWEVELPIDPAVLPHTTLYLSLSRFRLQLRFDTQAPESRQLLLEHSGLLERELDAILRAWGEPRDIELTFW</sequence>
<gene>
    <name evidence="2" type="ORF">SAMN05216550_103356</name>
</gene>
<name>A0AAQ1GCZ2_9BURK</name>
<feature type="compositionally biased region" description="Basic and acidic residues" evidence="1">
    <location>
        <begin position="45"/>
        <end position="55"/>
    </location>
</feature>
<dbReference type="Proteomes" id="UP000183529">
    <property type="component" value="Unassembled WGS sequence"/>
</dbReference>
<dbReference type="EMBL" id="FNZM01000003">
    <property type="protein sequence ID" value="SEJ25785.1"/>
    <property type="molecule type" value="Genomic_DNA"/>
</dbReference>
<organism evidence="2 3">
    <name type="scientific">Paraburkholderia tropica</name>
    <dbReference type="NCBI Taxonomy" id="92647"/>
    <lineage>
        <taxon>Bacteria</taxon>
        <taxon>Pseudomonadati</taxon>
        <taxon>Pseudomonadota</taxon>
        <taxon>Betaproteobacteria</taxon>
        <taxon>Burkholderiales</taxon>
        <taxon>Burkholderiaceae</taxon>
        <taxon>Paraburkholderia</taxon>
    </lineage>
</organism>
<dbReference type="NCBIfam" id="TIGR02557">
    <property type="entry name" value="HpaP"/>
    <property type="match status" value="1"/>
</dbReference>
<evidence type="ECO:0000313" key="3">
    <source>
        <dbReference type="Proteomes" id="UP000183529"/>
    </source>
</evidence>
<feature type="region of interest" description="Disordered" evidence="1">
    <location>
        <begin position="43"/>
        <end position="102"/>
    </location>
</feature>
<accession>A0AAQ1GCZ2</accession>